<dbReference type="HOGENOM" id="CLU_3170708_0_0_4"/>
<dbReference type="EMBL" id="AGAZ01000008">
    <property type="protein sequence ID" value="EGZ51208.1"/>
    <property type="molecule type" value="Genomic_DNA"/>
</dbReference>
<protein>
    <submittedName>
        <fullName evidence="1">Uncharacterized protein</fullName>
    </submittedName>
</protein>
<dbReference type="STRING" id="1030841.HMPREF9370_0237"/>
<sequence>MPPHSSRPCKGCLSENPFRQASHYPGLTRLPLLFHSRTKQPQATGTS</sequence>
<comment type="caution">
    <text evidence="1">The sequence shown here is derived from an EMBL/GenBank/DDBJ whole genome shotgun (WGS) entry which is preliminary data.</text>
</comment>
<evidence type="ECO:0000313" key="1">
    <source>
        <dbReference type="EMBL" id="EGZ51208.1"/>
    </source>
</evidence>
<gene>
    <name evidence="1" type="ORF">HMPREF9370_0237</name>
</gene>
<proteinExistence type="predicted"/>
<evidence type="ECO:0000313" key="2">
    <source>
        <dbReference type="Proteomes" id="UP000005336"/>
    </source>
</evidence>
<accession>G4CMC8</accession>
<dbReference type="Proteomes" id="UP000005336">
    <property type="component" value="Unassembled WGS sequence"/>
</dbReference>
<organism evidence="1 2">
    <name type="scientific">Neisseria wadsworthii 9715</name>
    <dbReference type="NCBI Taxonomy" id="1030841"/>
    <lineage>
        <taxon>Bacteria</taxon>
        <taxon>Pseudomonadati</taxon>
        <taxon>Pseudomonadota</taxon>
        <taxon>Betaproteobacteria</taxon>
        <taxon>Neisseriales</taxon>
        <taxon>Neisseriaceae</taxon>
        <taxon>Neisseria</taxon>
    </lineage>
</organism>
<keyword evidence="2" id="KW-1185">Reference proteome</keyword>
<name>G4CMC8_9NEIS</name>
<reference evidence="1 2" key="1">
    <citation type="submission" date="2011-06" db="EMBL/GenBank/DDBJ databases">
        <authorList>
            <person name="Muzny D."/>
            <person name="Qin X."/>
            <person name="Deng J."/>
            <person name="Jiang H."/>
            <person name="Liu Y."/>
            <person name="Qu J."/>
            <person name="Song X.-Z."/>
            <person name="Zhang L."/>
            <person name="Thornton R."/>
            <person name="Coyle M."/>
            <person name="Francisco L."/>
            <person name="Jackson L."/>
            <person name="Javaid M."/>
            <person name="Korchina V."/>
            <person name="Kovar C."/>
            <person name="Mata R."/>
            <person name="Mathew T."/>
            <person name="Ngo R."/>
            <person name="Nguyen L."/>
            <person name="Nguyen N."/>
            <person name="Okwuonu G."/>
            <person name="Ongeri F."/>
            <person name="Pham C."/>
            <person name="Simmons D."/>
            <person name="Wilczek-Boney K."/>
            <person name="Hale W."/>
            <person name="Jakkamsetti A."/>
            <person name="Pham P."/>
            <person name="Ruth R."/>
            <person name="San Lucas F."/>
            <person name="Warren J."/>
            <person name="Zhang J."/>
            <person name="Zhao Z."/>
            <person name="Zhou C."/>
            <person name="Zhu D."/>
            <person name="Lee S."/>
            <person name="Bess C."/>
            <person name="Blankenburg K."/>
            <person name="Forbes L."/>
            <person name="Fu Q."/>
            <person name="Gubbala S."/>
            <person name="Hirani K."/>
            <person name="Jayaseelan J.C."/>
            <person name="Lara F."/>
            <person name="Munidasa M."/>
            <person name="Palculict T."/>
            <person name="Patil S."/>
            <person name="Pu L.-L."/>
            <person name="Saada N."/>
            <person name="Tang L."/>
            <person name="Weissenberger G."/>
            <person name="Zhu Y."/>
            <person name="Hemphill L."/>
            <person name="Shang Y."/>
            <person name="Youmans B."/>
            <person name="Ayvaz T."/>
            <person name="Ross M."/>
            <person name="Santibanez J."/>
            <person name="Aqrawi P."/>
            <person name="Gross S."/>
            <person name="Joshi V."/>
            <person name="Fowler G."/>
            <person name="Nazareth L."/>
            <person name="Reid J."/>
            <person name="Worley K."/>
            <person name="Petrosino J."/>
            <person name="Highlander S."/>
            <person name="Gibbs R."/>
        </authorList>
    </citation>
    <scope>NUCLEOTIDE SEQUENCE [LARGE SCALE GENOMIC DNA]</scope>
    <source>
        <strain evidence="1 2">9715</strain>
    </source>
</reference>
<dbReference type="AlphaFoldDB" id="G4CMC8"/>